<dbReference type="CDD" id="cd20069">
    <property type="entry name" value="5TM_Oxa1-like"/>
    <property type="match status" value="1"/>
</dbReference>
<dbReference type="Proteomes" id="UP001159363">
    <property type="component" value="Chromosome 6"/>
</dbReference>
<comment type="caution">
    <text evidence="6">The sequence shown here is derived from an EMBL/GenBank/DDBJ whole genome shotgun (WGS) entry which is preliminary data.</text>
</comment>
<evidence type="ECO:0000256" key="1">
    <source>
        <dbReference type="ARBA" id="ARBA00004141"/>
    </source>
</evidence>
<keyword evidence="2 5" id="KW-0812">Transmembrane</keyword>
<dbReference type="PANTHER" id="PTHR12428:SF66">
    <property type="entry name" value="MITOCHONDRIAL INNER MEMBRANE PROTEIN OXA1L"/>
    <property type="match status" value="1"/>
</dbReference>
<evidence type="ECO:0000256" key="2">
    <source>
        <dbReference type="ARBA" id="ARBA00022692"/>
    </source>
</evidence>
<keyword evidence="4 5" id="KW-0472">Membrane</keyword>
<dbReference type="PANTHER" id="PTHR12428">
    <property type="entry name" value="OXA1"/>
    <property type="match status" value="1"/>
</dbReference>
<feature type="transmembrane region" description="Helical" evidence="5">
    <location>
        <begin position="136"/>
        <end position="158"/>
    </location>
</feature>
<proteinExistence type="predicted"/>
<organism evidence="6 7">
    <name type="scientific">Dryococelus australis</name>
    <dbReference type="NCBI Taxonomy" id="614101"/>
    <lineage>
        <taxon>Eukaryota</taxon>
        <taxon>Metazoa</taxon>
        <taxon>Ecdysozoa</taxon>
        <taxon>Arthropoda</taxon>
        <taxon>Hexapoda</taxon>
        <taxon>Insecta</taxon>
        <taxon>Pterygota</taxon>
        <taxon>Neoptera</taxon>
        <taxon>Polyneoptera</taxon>
        <taxon>Phasmatodea</taxon>
        <taxon>Verophasmatodea</taxon>
        <taxon>Anareolatae</taxon>
        <taxon>Phasmatidae</taxon>
        <taxon>Eurycanthinae</taxon>
        <taxon>Dryococelus</taxon>
    </lineage>
</organism>
<evidence type="ECO:0000313" key="7">
    <source>
        <dbReference type="Proteomes" id="UP001159363"/>
    </source>
</evidence>
<name>A0ABQ9H2E9_9NEOP</name>
<feature type="transmembrane region" description="Helical" evidence="5">
    <location>
        <begin position="213"/>
        <end position="238"/>
    </location>
</feature>
<accession>A0ABQ9H2E9</accession>
<evidence type="ECO:0000256" key="5">
    <source>
        <dbReference type="SAM" id="Phobius"/>
    </source>
</evidence>
<evidence type="ECO:0000313" key="6">
    <source>
        <dbReference type="EMBL" id="KAJ8878450.1"/>
    </source>
</evidence>
<sequence>MSFCPGVGVEKLGSAVVSVSASCLFGGARPCPRSVQHVGGGGRDSVPAGLQNGGSSCLRTWVGRTAELLCSLLSGWLLLTDICRQGGHVQQNALLPNAPVFISFFLALRGMTNVPVESMRMGGLFWFTDLTLPDQYFILPIITSITMYLTIELGTDGARLSSSNLQTMRYVLRALPICILPFTINFPGCYSYNSSNLLCYQVKLAWEKYCFIINFVLQAILCYWTSTNFISLIQVLFLKIPMVREHFKIDPLVHHKPETLPVKPKGFVEGVKDCNGCNKLAGLSTVEYAPPFQVLPDLWRPCSLRASP</sequence>
<dbReference type="InterPro" id="IPR001708">
    <property type="entry name" value="YidC/ALB3/OXA1/COX18"/>
</dbReference>
<protein>
    <submittedName>
        <fullName evidence="6">Uncharacterized protein</fullName>
    </submittedName>
</protein>
<keyword evidence="3 5" id="KW-1133">Transmembrane helix</keyword>
<evidence type="ECO:0000256" key="3">
    <source>
        <dbReference type="ARBA" id="ARBA00022989"/>
    </source>
</evidence>
<reference evidence="6 7" key="1">
    <citation type="submission" date="2023-02" db="EMBL/GenBank/DDBJ databases">
        <title>LHISI_Scaffold_Assembly.</title>
        <authorList>
            <person name="Stuart O.P."/>
            <person name="Cleave R."/>
            <person name="Magrath M.J.L."/>
            <person name="Mikheyev A.S."/>
        </authorList>
    </citation>
    <scope>NUCLEOTIDE SEQUENCE [LARGE SCALE GENOMIC DNA]</scope>
    <source>
        <strain evidence="6">Daus_M_001</strain>
        <tissue evidence="6">Leg muscle</tissue>
    </source>
</reference>
<keyword evidence="7" id="KW-1185">Reference proteome</keyword>
<dbReference type="EMBL" id="JARBHB010000007">
    <property type="protein sequence ID" value="KAJ8878450.1"/>
    <property type="molecule type" value="Genomic_DNA"/>
</dbReference>
<gene>
    <name evidence="6" type="ORF">PR048_019028</name>
</gene>
<comment type="subcellular location">
    <subcellularLocation>
        <location evidence="1">Membrane</location>
        <topology evidence="1">Multi-pass membrane protein</topology>
    </subcellularLocation>
</comment>
<evidence type="ECO:0000256" key="4">
    <source>
        <dbReference type="ARBA" id="ARBA00023136"/>
    </source>
</evidence>
<feature type="transmembrane region" description="Helical" evidence="5">
    <location>
        <begin position="170"/>
        <end position="193"/>
    </location>
</feature>